<evidence type="ECO:0000313" key="2">
    <source>
        <dbReference type="Proteomes" id="UP001283361"/>
    </source>
</evidence>
<dbReference type="EMBL" id="JAWDGP010001331">
    <property type="protein sequence ID" value="KAK3792774.1"/>
    <property type="molecule type" value="Genomic_DNA"/>
</dbReference>
<dbReference type="Proteomes" id="UP001283361">
    <property type="component" value="Unassembled WGS sequence"/>
</dbReference>
<organism evidence="1 2">
    <name type="scientific">Elysia crispata</name>
    <name type="common">lettuce slug</name>
    <dbReference type="NCBI Taxonomy" id="231223"/>
    <lineage>
        <taxon>Eukaryota</taxon>
        <taxon>Metazoa</taxon>
        <taxon>Spiralia</taxon>
        <taxon>Lophotrochozoa</taxon>
        <taxon>Mollusca</taxon>
        <taxon>Gastropoda</taxon>
        <taxon>Heterobranchia</taxon>
        <taxon>Euthyneura</taxon>
        <taxon>Panpulmonata</taxon>
        <taxon>Sacoglossa</taxon>
        <taxon>Placobranchoidea</taxon>
        <taxon>Plakobranchidae</taxon>
        <taxon>Elysia</taxon>
    </lineage>
</organism>
<evidence type="ECO:0000313" key="1">
    <source>
        <dbReference type="EMBL" id="KAK3792774.1"/>
    </source>
</evidence>
<keyword evidence="2" id="KW-1185">Reference proteome</keyword>
<proteinExistence type="predicted"/>
<name>A0AAE1ARQ4_9GAST</name>
<sequence length="258" mass="28565">MTQDASLHHPQQRIVNIEYLAQLSYRQLQRFEVDGTATQTKNKDFHQLYMQSLCLLLRRKLPLLEPCECPGGTKPVVCSPGAIATCSHSPCVCCSRPLTAHSSQCGCMLCSACKVTSDPRPSESCEGRSCGEAADKLWLDFPVSLYWCYWVLVGVKCGVKGPVRSATHSLTHNTKMSLAAQGTPRPSLRRSAVVRSSVSRYASSSMFCGDAAQLKTPRFEQSNTERNTAVFLISRWIPPSLCGDWRLSMFSLCGRHEP</sequence>
<comment type="caution">
    <text evidence="1">The sequence shown here is derived from an EMBL/GenBank/DDBJ whole genome shotgun (WGS) entry which is preliminary data.</text>
</comment>
<protein>
    <submittedName>
        <fullName evidence="1">Uncharacterized protein</fullName>
    </submittedName>
</protein>
<reference evidence="1" key="1">
    <citation type="journal article" date="2023" name="G3 (Bethesda)">
        <title>A reference genome for the long-term kleptoplast-retaining sea slug Elysia crispata morphotype clarki.</title>
        <authorList>
            <person name="Eastman K.E."/>
            <person name="Pendleton A.L."/>
            <person name="Shaikh M.A."/>
            <person name="Suttiyut T."/>
            <person name="Ogas R."/>
            <person name="Tomko P."/>
            <person name="Gavelis G."/>
            <person name="Widhalm J.R."/>
            <person name="Wisecaver J.H."/>
        </authorList>
    </citation>
    <scope>NUCLEOTIDE SEQUENCE</scope>
    <source>
        <strain evidence="1">ECLA1</strain>
    </source>
</reference>
<dbReference type="AlphaFoldDB" id="A0AAE1ARQ4"/>
<gene>
    <name evidence="1" type="ORF">RRG08_029322</name>
</gene>
<accession>A0AAE1ARQ4</accession>